<dbReference type="GO" id="GO:0003729">
    <property type="term" value="F:mRNA binding"/>
    <property type="evidence" value="ECO:0007669"/>
    <property type="project" value="TreeGrafter"/>
</dbReference>
<dbReference type="SUPFAM" id="SSF54736">
    <property type="entry name" value="ClpS-like"/>
    <property type="match status" value="1"/>
</dbReference>
<dbReference type="PANTHER" id="PTHR45987:SF11">
    <property type="entry name" value="OS07G0626100 PROTEIN"/>
    <property type="match status" value="1"/>
</dbReference>
<dbReference type="Pfam" id="PF00542">
    <property type="entry name" value="Ribosomal_L12"/>
    <property type="match status" value="1"/>
</dbReference>
<dbReference type="GO" id="GO:0003735">
    <property type="term" value="F:structural constituent of ribosome"/>
    <property type="evidence" value="ECO:0007669"/>
    <property type="project" value="InterPro"/>
</dbReference>
<comment type="caution">
    <text evidence="5">The sequence shown here is derived from an EMBL/GenBank/DDBJ whole genome shotgun (WGS) entry which is preliminary data.</text>
</comment>
<sequence length="172" mass="18342">MRQLITKLPPKSLIKHLISIQSPCLRFSLSAHSFSTATESKPGKLNRIADELLSLNAVELHDYSILFGLKMGLKTAGPGSISSGPGQAAAQGGEAGVAKAEKTAFDVKLEKFDAGAKIKIIKEVRSFTELGLKEAKDLVEKSPCVVKNGVTKEEGESIVEKLKQLGATVVLE</sequence>
<gene>
    <name evidence="5" type="ORF">RND81_03G226000</name>
</gene>
<proteinExistence type="inferred from homology"/>
<keyword evidence="3" id="KW-0687">Ribonucleoprotein</keyword>
<evidence type="ECO:0000256" key="3">
    <source>
        <dbReference type="ARBA" id="ARBA00023274"/>
    </source>
</evidence>
<organism evidence="5 6">
    <name type="scientific">Saponaria officinalis</name>
    <name type="common">Common soapwort</name>
    <name type="synonym">Lychnis saponaria</name>
    <dbReference type="NCBI Taxonomy" id="3572"/>
    <lineage>
        <taxon>Eukaryota</taxon>
        <taxon>Viridiplantae</taxon>
        <taxon>Streptophyta</taxon>
        <taxon>Embryophyta</taxon>
        <taxon>Tracheophyta</taxon>
        <taxon>Spermatophyta</taxon>
        <taxon>Magnoliopsida</taxon>
        <taxon>eudicotyledons</taxon>
        <taxon>Gunneridae</taxon>
        <taxon>Pentapetalae</taxon>
        <taxon>Caryophyllales</taxon>
        <taxon>Caryophyllaceae</taxon>
        <taxon>Caryophylleae</taxon>
        <taxon>Saponaria</taxon>
    </lineage>
</organism>
<dbReference type="EMBL" id="JBDFQZ010000003">
    <property type="protein sequence ID" value="KAK9743225.1"/>
    <property type="molecule type" value="Genomic_DNA"/>
</dbReference>
<dbReference type="CDD" id="cd00387">
    <property type="entry name" value="Ribosomal_L7_L12"/>
    <property type="match status" value="1"/>
</dbReference>
<dbReference type="GO" id="GO:0005840">
    <property type="term" value="C:ribosome"/>
    <property type="evidence" value="ECO:0007669"/>
    <property type="project" value="UniProtKB-KW"/>
</dbReference>
<dbReference type="InterPro" id="IPR013823">
    <property type="entry name" value="Ribosomal_bL12_C"/>
</dbReference>
<evidence type="ECO:0000313" key="6">
    <source>
        <dbReference type="Proteomes" id="UP001443914"/>
    </source>
</evidence>
<evidence type="ECO:0000259" key="4">
    <source>
        <dbReference type="Pfam" id="PF00542"/>
    </source>
</evidence>
<comment type="similarity">
    <text evidence="1">Belongs to the bacterial ribosomal protein bL12 family.</text>
</comment>
<dbReference type="Gene3D" id="3.30.1390.10">
    <property type="match status" value="1"/>
</dbReference>
<dbReference type="HAMAP" id="MF_00368">
    <property type="entry name" value="Ribosomal_bL12"/>
    <property type="match status" value="1"/>
</dbReference>
<dbReference type="PANTHER" id="PTHR45987">
    <property type="entry name" value="39S RIBOSOMAL PROTEIN L12"/>
    <property type="match status" value="1"/>
</dbReference>
<dbReference type="Proteomes" id="UP001443914">
    <property type="component" value="Unassembled WGS sequence"/>
</dbReference>
<evidence type="ECO:0000313" key="5">
    <source>
        <dbReference type="EMBL" id="KAK9743225.1"/>
    </source>
</evidence>
<feature type="domain" description="Large ribosomal subunit protein bL12 C-terminal" evidence="4">
    <location>
        <begin position="105"/>
        <end position="171"/>
    </location>
</feature>
<dbReference type="GO" id="GO:1990904">
    <property type="term" value="C:ribonucleoprotein complex"/>
    <property type="evidence" value="ECO:0007669"/>
    <property type="project" value="UniProtKB-KW"/>
</dbReference>
<name>A0AAW1MAC0_SAPOF</name>
<evidence type="ECO:0000256" key="1">
    <source>
        <dbReference type="ARBA" id="ARBA00007197"/>
    </source>
</evidence>
<keyword evidence="6" id="KW-1185">Reference proteome</keyword>
<dbReference type="AlphaFoldDB" id="A0AAW1MAC0"/>
<dbReference type="GO" id="GO:0006412">
    <property type="term" value="P:translation"/>
    <property type="evidence" value="ECO:0007669"/>
    <property type="project" value="InterPro"/>
</dbReference>
<dbReference type="InterPro" id="IPR014719">
    <property type="entry name" value="Ribosomal_bL12_C/ClpS-like"/>
</dbReference>
<reference evidence="5" key="1">
    <citation type="submission" date="2024-03" db="EMBL/GenBank/DDBJ databases">
        <title>WGS assembly of Saponaria officinalis var. Norfolk2.</title>
        <authorList>
            <person name="Jenkins J."/>
            <person name="Shu S."/>
            <person name="Grimwood J."/>
            <person name="Barry K."/>
            <person name="Goodstein D."/>
            <person name="Schmutz J."/>
            <person name="Leebens-Mack J."/>
            <person name="Osbourn A."/>
        </authorList>
    </citation>
    <scope>NUCLEOTIDE SEQUENCE [LARGE SCALE GENOMIC DNA]</scope>
    <source>
        <strain evidence="5">JIC</strain>
    </source>
</reference>
<dbReference type="FunFam" id="3.30.1390.10:FF:000001">
    <property type="entry name" value="50S ribosomal protein L7/L12"/>
    <property type="match status" value="1"/>
</dbReference>
<keyword evidence="2" id="KW-0689">Ribosomal protein</keyword>
<dbReference type="InterPro" id="IPR000206">
    <property type="entry name" value="Ribosomal_bL12"/>
</dbReference>
<evidence type="ECO:0000256" key="2">
    <source>
        <dbReference type="ARBA" id="ARBA00022980"/>
    </source>
</evidence>
<protein>
    <recommendedName>
        <fullName evidence="4">Large ribosomal subunit protein bL12 C-terminal domain-containing protein</fullName>
    </recommendedName>
</protein>
<accession>A0AAW1MAC0</accession>